<protein>
    <recommendedName>
        <fullName evidence="2">SET domain-containing protein</fullName>
    </recommendedName>
</protein>
<dbReference type="PANTHER" id="PTHR47332">
    <property type="entry name" value="SET DOMAIN-CONTAINING PROTEIN 5"/>
    <property type="match status" value="1"/>
</dbReference>
<feature type="domain" description="SET" evidence="2">
    <location>
        <begin position="266"/>
        <end position="399"/>
    </location>
</feature>
<dbReference type="AlphaFoldDB" id="A0AAN6X5K0"/>
<feature type="region of interest" description="Disordered" evidence="1">
    <location>
        <begin position="1"/>
        <end position="40"/>
    </location>
</feature>
<feature type="compositionally biased region" description="Polar residues" evidence="1">
    <location>
        <begin position="1"/>
        <end position="12"/>
    </location>
</feature>
<feature type="compositionally biased region" description="Basic and acidic residues" evidence="1">
    <location>
        <begin position="251"/>
        <end position="260"/>
    </location>
</feature>
<name>A0AAN6X5K0_9PEZI</name>
<proteinExistence type="predicted"/>
<feature type="compositionally biased region" description="Acidic residues" evidence="1">
    <location>
        <begin position="172"/>
        <end position="193"/>
    </location>
</feature>
<feature type="region of interest" description="Disordered" evidence="1">
    <location>
        <begin position="163"/>
        <end position="260"/>
    </location>
</feature>
<dbReference type="PROSITE" id="PS50280">
    <property type="entry name" value="SET"/>
    <property type="match status" value="1"/>
</dbReference>
<keyword evidence="4" id="KW-1185">Reference proteome</keyword>
<comment type="caution">
    <text evidence="3">The sequence shown here is derived from an EMBL/GenBank/DDBJ whole genome shotgun (WGS) entry which is preliminary data.</text>
</comment>
<dbReference type="InterPro" id="IPR046341">
    <property type="entry name" value="SET_dom_sf"/>
</dbReference>
<accession>A0AAN6X5K0</accession>
<evidence type="ECO:0000256" key="1">
    <source>
        <dbReference type="SAM" id="MobiDB-lite"/>
    </source>
</evidence>
<dbReference type="SUPFAM" id="SSF82199">
    <property type="entry name" value="SET domain"/>
    <property type="match status" value="1"/>
</dbReference>
<reference evidence="3" key="2">
    <citation type="submission" date="2023-05" db="EMBL/GenBank/DDBJ databases">
        <authorList>
            <consortium name="Lawrence Berkeley National Laboratory"/>
            <person name="Steindorff A."/>
            <person name="Hensen N."/>
            <person name="Bonometti L."/>
            <person name="Westerberg I."/>
            <person name="Brannstrom I.O."/>
            <person name="Guillou S."/>
            <person name="Cros-Aarteil S."/>
            <person name="Calhoun S."/>
            <person name="Haridas S."/>
            <person name="Kuo A."/>
            <person name="Mondo S."/>
            <person name="Pangilinan J."/>
            <person name="Riley R."/>
            <person name="Labutti K."/>
            <person name="Andreopoulos B."/>
            <person name="Lipzen A."/>
            <person name="Chen C."/>
            <person name="Yanf M."/>
            <person name="Daum C."/>
            <person name="Ng V."/>
            <person name="Clum A."/>
            <person name="Ohm R."/>
            <person name="Martin F."/>
            <person name="Silar P."/>
            <person name="Natvig D."/>
            <person name="Lalanne C."/>
            <person name="Gautier V."/>
            <person name="Ament-Velasquez S.L."/>
            <person name="Kruys A."/>
            <person name="Hutchinson M.I."/>
            <person name="Powell A.J."/>
            <person name="Barry K."/>
            <person name="Miller A.N."/>
            <person name="Grigoriev I.V."/>
            <person name="Debuchy R."/>
            <person name="Gladieux P."/>
            <person name="Thoren M.H."/>
            <person name="Johannesson H."/>
        </authorList>
    </citation>
    <scope>NUCLEOTIDE SEQUENCE</scope>
    <source>
        <strain evidence="3">PSN309</strain>
    </source>
</reference>
<dbReference type="EMBL" id="MU864357">
    <property type="protein sequence ID" value="KAK4191787.1"/>
    <property type="molecule type" value="Genomic_DNA"/>
</dbReference>
<evidence type="ECO:0000313" key="3">
    <source>
        <dbReference type="EMBL" id="KAK4191787.1"/>
    </source>
</evidence>
<dbReference type="Proteomes" id="UP001302126">
    <property type="component" value="Unassembled WGS sequence"/>
</dbReference>
<evidence type="ECO:0000313" key="4">
    <source>
        <dbReference type="Proteomes" id="UP001302126"/>
    </source>
</evidence>
<dbReference type="Gene3D" id="2.170.270.10">
    <property type="entry name" value="SET domain"/>
    <property type="match status" value="1"/>
</dbReference>
<feature type="compositionally biased region" description="Basic and acidic residues" evidence="1">
    <location>
        <begin position="218"/>
        <end position="228"/>
    </location>
</feature>
<dbReference type="InterPro" id="IPR053185">
    <property type="entry name" value="SET_domain_protein"/>
</dbReference>
<dbReference type="SMART" id="SM00317">
    <property type="entry name" value="SET"/>
    <property type="match status" value="1"/>
</dbReference>
<reference evidence="3" key="1">
    <citation type="journal article" date="2023" name="Mol. Phylogenet. Evol.">
        <title>Genome-scale phylogeny and comparative genomics of the fungal order Sordariales.</title>
        <authorList>
            <person name="Hensen N."/>
            <person name="Bonometti L."/>
            <person name="Westerberg I."/>
            <person name="Brannstrom I.O."/>
            <person name="Guillou S."/>
            <person name="Cros-Aarteil S."/>
            <person name="Calhoun S."/>
            <person name="Haridas S."/>
            <person name="Kuo A."/>
            <person name="Mondo S."/>
            <person name="Pangilinan J."/>
            <person name="Riley R."/>
            <person name="LaButti K."/>
            <person name="Andreopoulos B."/>
            <person name="Lipzen A."/>
            <person name="Chen C."/>
            <person name="Yan M."/>
            <person name="Daum C."/>
            <person name="Ng V."/>
            <person name="Clum A."/>
            <person name="Steindorff A."/>
            <person name="Ohm R.A."/>
            <person name="Martin F."/>
            <person name="Silar P."/>
            <person name="Natvig D.O."/>
            <person name="Lalanne C."/>
            <person name="Gautier V."/>
            <person name="Ament-Velasquez S.L."/>
            <person name="Kruys A."/>
            <person name="Hutchinson M.I."/>
            <person name="Powell A.J."/>
            <person name="Barry K."/>
            <person name="Miller A.N."/>
            <person name="Grigoriev I.V."/>
            <person name="Debuchy R."/>
            <person name="Gladieux P."/>
            <person name="Hiltunen Thoren M."/>
            <person name="Johannesson H."/>
        </authorList>
    </citation>
    <scope>NUCLEOTIDE SEQUENCE</scope>
    <source>
        <strain evidence="3">PSN309</strain>
    </source>
</reference>
<organism evidence="3 4">
    <name type="scientific">Podospora australis</name>
    <dbReference type="NCBI Taxonomy" id="1536484"/>
    <lineage>
        <taxon>Eukaryota</taxon>
        <taxon>Fungi</taxon>
        <taxon>Dikarya</taxon>
        <taxon>Ascomycota</taxon>
        <taxon>Pezizomycotina</taxon>
        <taxon>Sordariomycetes</taxon>
        <taxon>Sordariomycetidae</taxon>
        <taxon>Sordariales</taxon>
        <taxon>Podosporaceae</taxon>
        <taxon>Podospora</taxon>
    </lineage>
</organism>
<dbReference type="PANTHER" id="PTHR47332:SF4">
    <property type="entry name" value="SET DOMAIN-CONTAINING PROTEIN 5"/>
    <property type="match status" value="1"/>
</dbReference>
<evidence type="ECO:0000259" key="2">
    <source>
        <dbReference type="PROSITE" id="PS50280"/>
    </source>
</evidence>
<gene>
    <name evidence="3" type="ORF">QBC35DRAFT_447982</name>
</gene>
<dbReference type="CDD" id="cd20071">
    <property type="entry name" value="SET_SMYD"/>
    <property type="match status" value="1"/>
</dbReference>
<sequence>MALSGPSQLSNVESKEAIAPDPQIAPTATTNTTTSENKNASVSSTLALLADTIDNTEAHYPGFRVFFEDLLTKNGSTAAIEQSVMSPVEKLDTASTTNAEAASVQVDESFTEGDDFTQLVTDEDIKLAVDDDFAHNTDSNDDDTKINNNADAAVVAAAENVADDTAEHAADDTADNAADDAVNDADDEKDESEYVVIVEKEDSASKTAENSDYPTPASDREIPEKPKTDCAGTTAESSNCATSEEWEITEATEKPTPDITNHRFEDYIEVRNSHHGGFGVFAVRKINAGEVVLAEHPLLKTDAWAMWRDFAALSEEDQQALKGLWHRDVPSFDLLDEIRKRNSFQLPGCFGIFKIASRFNHACPSRRNVDYIWVHHENKMVFTANKTIEKDTELTVSYGGSPSELYGRYGFACRCGGCAGFSQKEIRELRQYYRELGVEWDWEEA</sequence>
<dbReference type="InterPro" id="IPR001214">
    <property type="entry name" value="SET_dom"/>
</dbReference>
<dbReference type="Pfam" id="PF00856">
    <property type="entry name" value="SET"/>
    <property type="match status" value="1"/>
</dbReference>